<gene>
    <name evidence="3" type="primary">NCS2</name>
    <name evidence="3" type="synonym">CTU2</name>
    <name evidence="4" type="ORF">K461DRAFT_272522</name>
</gene>
<accession>A0A9P4IQJ4</accession>
<dbReference type="GO" id="GO:0016779">
    <property type="term" value="F:nucleotidyltransferase activity"/>
    <property type="evidence" value="ECO:0007669"/>
    <property type="project" value="UniProtKB-UniRule"/>
</dbReference>
<dbReference type="GO" id="GO:0000049">
    <property type="term" value="F:tRNA binding"/>
    <property type="evidence" value="ECO:0007669"/>
    <property type="project" value="InterPro"/>
</dbReference>
<dbReference type="GO" id="GO:0016783">
    <property type="term" value="F:sulfurtransferase activity"/>
    <property type="evidence" value="ECO:0007669"/>
    <property type="project" value="TreeGrafter"/>
</dbReference>
<dbReference type="Pfam" id="PF10288">
    <property type="entry name" value="CTU2"/>
    <property type="match status" value="1"/>
</dbReference>
<dbReference type="InterPro" id="IPR019407">
    <property type="entry name" value="CTU2"/>
</dbReference>
<comment type="caution">
    <text evidence="4">The sequence shown here is derived from an EMBL/GenBank/DDBJ whole genome shotgun (WGS) entry which is preliminary data.</text>
</comment>
<dbReference type="GO" id="GO:0005829">
    <property type="term" value="C:cytosol"/>
    <property type="evidence" value="ECO:0007669"/>
    <property type="project" value="TreeGrafter"/>
</dbReference>
<dbReference type="Proteomes" id="UP000799439">
    <property type="component" value="Unassembled WGS sequence"/>
</dbReference>
<dbReference type="PANTHER" id="PTHR20882">
    <property type="entry name" value="CYTOPLASMIC TRNA 2-THIOLATION PROTEIN 2"/>
    <property type="match status" value="1"/>
</dbReference>
<evidence type="ECO:0000313" key="4">
    <source>
        <dbReference type="EMBL" id="KAF2147856.1"/>
    </source>
</evidence>
<keyword evidence="2 3" id="KW-0819">tRNA processing</keyword>
<comment type="pathway">
    <text evidence="3">tRNA modification; 5-methoxycarbonylmethyl-2-thiouridine-tRNA biosynthesis.</text>
</comment>
<dbReference type="Gene3D" id="3.40.50.620">
    <property type="entry name" value="HUPs"/>
    <property type="match status" value="1"/>
</dbReference>
<evidence type="ECO:0000256" key="3">
    <source>
        <dbReference type="HAMAP-Rule" id="MF_03054"/>
    </source>
</evidence>
<reference evidence="4" key="1">
    <citation type="journal article" date="2020" name="Stud. Mycol.">
        <title>101 Dothideomycetes genomes: a test case for predicting lifestyles and emergence of pathogens.</title>
        <authorList>
            <person name="Haridas S."/>
            <person name="Albert R."/>
            <person name="Binder M."/>
            <person name="Bloem J."/>
            <person name="Labutti K."/>
            <person name="Salamov A."/>
            <person name="Andreopoulos B."/>
            <person name="Baker S."/>
            <person name="Barry K."/>
            <person name="Bills G."/>
            <person name="Bluhm B."/>
            <person name="Cannon C."/>
            <person name="Castanera R."/>
            <person name="Culley D."/>
            <person name="Daum C."/>
            <person name="Ezra D."/>
            <person name="Gonzalez J."/>
            <person name="Henrissat B."/>
            <person name="Kuo A."/>
            <person name="Liang C."/>
            <person name="Lipzen A."/>
            <person name="Lutzoni F."/>
            <person name="Magnuson J."/>
            <person name="Mondo S."/>
            <person name="Nolan M."/>
            <person name="Ohm R."/>
            <person name="Pangilinan J."/>
            <person name="Park H.-J."/>
            <person name="Ramirez L."/>
            <person name="Alfaro M."/>
            <person name="Sun H."/>
            <person name="Tritt A."/>
            <person name="Yoshinaga Y."/>
            <person name="Zwiers L.-H."/>
            <person name="Turgeon B."/>
            <person name="Goodwin S."/>
            <person name="Spatafora J."/>
            <person name="Crous P."/>
            <person name="Grigoriev I."/>
        </authorList>
    </citation>
    <scope>NUCLEOTIDE SEQUENCE</scope>
    <source>
        <strain evidence="4">CBS 260.36</strain>
    </source>
</reference>
<protein>
    <recommendedName>
        <fullName evidence="3">Cytoplasmic tRNA 2-thiolation protein 2</fullName>
    </recommendedName>
</protein>
<dbReference type="InterPro" id="IPR014729">
    <property type="entry name" value="Rossmann-like_a/b/a_fold"/>
</dbReference>
<dbReference type="GO" id="GO:0032447">
    <property type="term" value="P:protein urmylation"/>
    <property type="evidence" value="ECO:0007669"/>
    <property type="project" value="UniProtKB-UniRule"/>
</dbReference>
<dbReference type="GO" id="GO:0002143">
    <property type="term" value="P:tRNA wobble position uridine thiolation"/>
    <property type="evidence" value="ECO:0007669"/>
    <property type="project" value="TreeGrafter"/>
</dbReference>
<name>A0A9P4IQJ4_9PEZI</name>
<evidence type="ECO:0000256" key="2">
    <source>
        <dbReference type="ARBA" id="ARBA00022694"/>
    </source>
</evidence>
<keyword evidence="5" id="KW-1185">Reference proteome</keyword>
<keyword evidence="1 3" id="KW-0963">Cytoplasm</keyword>
<organism evidence="4 5">
    <name type="scientific">Myriangium duriaei CBS 260.36</name>
    <dbReference type="NCBI Taxonomy" id="1168546"/>
    <lineage>
        <taxon>Eukaryota</taxon>
        <taxon>Fungi</taxon>
        <taxon>Dikarya</taxon>
        <taxon>Ascomycota</taxon>
        <taxon>Pezizomycotina</taxon>
        <taxon>Dothideomycetes</taxon>
        <taxon>Dothideomycetidae</taxon>
        <taxon>Myriangiales</taxon>
        <taxon>Myriangiaceae</taxon>
        <taxon>Myriangium</taxon>
    </lineage>
</organism>
<dbReference type="HAMAP" id="MF_03054">
    <property type="entry name" value="CTU2"/>
    <property type="match status" value="1"/>
</dbReference>
<dbReference type="EMBL" id="ML996095">
    <property type="protein sequence ID" value="KAF2147856.1"/>
    <property type="molecule type" value="Genomic_DNA"/>
</dbReference>
<comment type="subcellular location">
    <subcellularLocation>
        <location evidence="3">Cytoplasm</location>
    </subcellularLocation>
</comment>
<dbReference type="OrthoDB" id="25129at2759"/>
<dbReference type="AlphaFoldDB" id="A0A9P4IQJ4"/>
<dbReference type="PANTHER" id="PTHR20882:SF14">
    <property type="entry name" value="CYTOPLASMIC TRNA 2-THIOLATION PROTEIN 2"/>
    <property type="match status" value="1"/>
</dbReference>
<comment type="similarity">
    <text evidence="3">Belongs to the CTU2/NCS2 family.</text>
</comment>
<evidence type="ECO:0000256" key="1">
    <source>
        <dbReference type="ARBA" id="ARBA00022490"/>
    </source>
</evidence>
<comment type="function">
    <text evidence="3">Plays a central role in 2-thiolation of mcm(5)S(2)U at tRNA wobble positions of tRNA(Lys), tRNA(Glu) and tRNA(Gln). May act by forming a heterodimer with NCS6 that ligates sulfur from thiocarboxylated URM1 onto the uridine of tRNAs at wobble position. Prior mcm(5) tRNA modification by the elongator complex is required for 2-thiolation. May also be involved in protein urmylation.</text>
</comment>
<proteinExistence type="inferred from homology"/>
<evidence type="ECO:0000313" key="5">
    <source>
        <dbReference type="Proteomes" id="UP000799439"/>
    </source>
</evidence>
<sequence length="407" mass="43194">MSEQIDAHLAQSKPLRQCQRCRSSPATQDVRTQKLCDDCFILYIRTRPIKRIEAVLRSTTTNKLLATPGSEPVYLLSLSGGPTSLALLSALDSHITSMKTKTGRSSYALHALHISSPPPTPTINLAALRTAFPQLAFSSVLLSSALSSFPAPPQLTQQIPNYASLNDEARLAALLSRAASPTARADLESQLRARALTSFALAHGQSIILLGSSATALAELTLAETAKGRGGAVVAGLAEDGAVLASDHIHGQPGAGVKVFYPMRDLLRSDVGAYINVAALPGQGQEGKLATLLLDGGEEGKGRHRALKNVAIDELARTYFRDVEEKFPNIVHNVVRTVGKLDGSATANGGEEEGGRSRRRCVCCGDVVASHRADGVGLRDDVEGVRVEVVEGMCKRCERDFGVEGEG</sequence>